<feature type="transmembrane region" description="Helical" evidence="20">
    <location>
        <begin position="798"/>
        <end position="824"/>
    </location>
</feature>
<evidence type="ECO:0000313" key="24">
    <source>
        <dbReference type="EMBL" id="PNF30819.1"/>
    </source>
</evidence>
<dbReference type="GO" id="GO:0038023">
    <property type="term" value="F:signaling receptor activity"/>
    <property type="evidence" value="ECO:0007669"/>
    <property type="project" value="InterPro"/>
</dbReference>
<keyword evidence="11" id="KW-0325">Glycoprotein</keyword>
<evidence type="ECO:0000256" key="19">
    <source>
        <dbReference type="SAM" id="MobiDB-lite"/>
    </source>
</evidence>
<feature type="chain" id="PRO_5014473823" evidence="21">
    <location>
        <begin position="16"/>
        <end position="904"/>
    </location>
</feature>
<evidence type="ECO:0000313" key="25">
    <source>
        <dbReference type="Proteomes" id="UP000235965"/>
    </source>
</evidence>
<evidence type="ECO:0000256" key="10">
    <source>
        <dbReference type="ARBA" id="ARBA00023170"/>
    </source>
</evidence>
<feature type="binding site" evidence="16">
    <location>
        <position position="500"/>
    </location>
    <ligand>
        <name>L-glutamate</name>
        <dbReference type="ChEBI" id="CHEBI:29985"/>
    </ligand>
</feature>
<evidence type="ECO:0000256" key="20">
    <source>
        <dbReference type="SAM" id="Phobius"/>
    </source>
</evidence>
<dbReference type="InterPro" id="IPR028082">
    <property type="entry name" value="Peripla_BP_I"/>
</dbReference>
<feature type="transmembrane region" description="Helical" evidence="20">
    <location>
        <begin position="539"/>
        <end position="558"/>
    </location>
</feature>
<keyword evidence="7" id="KW-0770">Synapse</keyword>
<comment type="caution">
    <text evidence="24">The sequence shown here is derived from an EMBL/GenBank/DDBJ whole genome shotgun (WGS) entry which is preliminary data.</text>
</comment>
<dbReference type="AlphaFoldDB" id="A0A2J7QQF6"/>
<protein>
    <submittedName>
        <fullName evidence="24">Glutamate receptor ionotropic, kainate 2</fullName>
    </submittedName>
</protein>
<dbReference type="FunFam" id="3.40.190.10:FF:000061">
    <property type="entry name" value="Glutamate receptor, ionotropic kainate"/>
    <property type="match status" value="1"/>
</dbReference>
<dbReference type="CDD" id="cd06382">
    <property type="entry name" value="PBP1_iGluR_Kainate"/>
    <property type="match status" value="1"/>
</dbReference>
<sequence length="904" mass="101922">MVPLLHLFLLAAVSGLPDTINIGGLFHSTETLEELVFQYTTQTINSEGMILHKTLVALPKRVPPNDSLVASSIVCHLLEQRVVGIFGPRAGPTSPLVQSMCDTKDIPHVETSWDTKQRRQDFLVNLHPHPSTLTRLYMDLVSAWGWKKFTLLYEDASGLVRLSSLLTMFDKKDNPVTLRQLATHKNHRQILRDMRHAGERNIILDCSIETLPEVLKQAQQVGLMTSDQSYIITSLDLHTIDLEPYQHGGTNITGLRMVDPNSTIVEMAVKRWADLELRKGKNLGISPQTLTVSMALIHDAVQLFAHALRRLDSRAVNMRPLDCESQDSWGHGASLINFMKDGQSMLRGLTGMVQFDNEGFRTNIMLDIMELSYKGLQRVGTWNSSGKLNITRLVPPTSVHDSESLHNRTFRVLTALSHPYGMLRESTVALKGNDQYEGFGIELIHELSLMLGFNYTFELQLDNVYGSYNNKTKQWTGMIQQLLKEEADLAITDLTITSDREAAVDFTTPFMSLGISILYKRPTEEAPDLFSFMAPLSTDVWICMFSVYMGVSILLWIMGRICPYEWNNPYPCIEEPEELENQFTLQNSLWFTIGSLMQQGSEIAPIAVSTRMVAGIWWFFTLIMVSSYTANLAAFLTVESTTSPFKNVRELANQNVIKYGAKIGGSTVNFFRDSADKMYRDMYKKMIEEPGVLASSNNEGLKWVKERNYAYFMESTSIQYITERDCEVAQVGELLDTKGYGIAMRKDSSYRNQLSSAVLKLQESGKLAKMKNRWWKEERGGGRCADNVSSGNPSPLNLLNVGGVFVVLLGGLVLSCFVALYELLCKVHETSRREKVPFLEELMAEFRFIARCHGSTKPIRKYNSQEKEDSPPTGEGTGPQNFVRMSIYGDTPYGFNTNMKVPLT</sequence>
<accession>A0A2J7QQF6</accession>
<feature type="domain" description="Ionotropic glutamate receptor C-terminal" evidence="22">
    <location>
        <begin position="409"/>
        <end position="777"/>
    </location>
</feature>
<dbReference type="PRINTS" id="PR00177">
    <property type="entry name" value="NMDARECEPTOR"/>
</dbReference>
<keyword evidence="9 20" id="KW-0472">Membrane</keyword>
<gene>
    <name evidence="24" type="ORF">B7P43_G06119</name>
</gene>
<evidence type="ECO:0000256" key="9">
    <source>
        <dbReference type="ARBA" id="ARBA00023136"/>
    </source>
</evidence>
<evidence type="ECO:0000256" key="21">
    <source>
        <dbReference type="SAM" id="SignalP"/>
    </source>
</evidence>
<keyword evidence="10 24" id="KW-0675">Receptor</keyword>
<keyword evidence="12" id="KW-0628">Postsynaptic cell membrane</keyword>
<dbReference type="EMBL" id="NEVH01012087">
    <property type="protein sequence ID" value="PNF30819.1"/>
    <property type="molecule type" value="Genomic_DNA"/>
</dbReference>
<dbReference type="InParanoid" id="A0A2J7QQF6"/>
<feature type="disulfide bond" evidence="18">
    <location>
        <begin position="726"/>
        <end position="784"/>
    </location>
</feature>
<evidence type="ECO:0000256" key="12">
    <source>
        <dbReference type="ARBA" id="ARBA00023257"/>
    </source>
</evidence>
<dbReference type="GO" id="GO:0015276">
    <property type="term" value="F:ligand-gated monoatomic ion channel activity"/>
    <property type="evidence" value="ECO:0007669"/>
    <property type="project" value="InterPro"/>
</dbReference>
<dbReference type="Proteomes" id="UP000235965">
    <property type="component" value="Unassembled WGS sequence"/>
</dbReference>
<evidence type="ECO:0000256" key="17">
    <source>
        <dbReference type="PIRSR" id="PIRSR601508-2"/>
    </source>
</evidence>
<evidence type="ECO:0000256" key="2">
    <source>
        <dbReference type="ARBA" id="ARBA00008685"/>
    </source>
</evidence>
<keyword evidence="5 20" id="KW-0812">Transmembrane</keyword>
<dbReference type="SUPFAM" id="SSF53822">
    <property type="entry name" value="Periplasmic binding protein-like I"/>
    <property type="match status" value="1"/>
</dbReference>
<keyword evidence="13" id="KW-1071">Ligand-gated ion channel</keyword>
<evidence type="ECO:0000256" key="15">
    <source>
        <dbReference type="ARBA" id="ARBA00034100"/>
    </source>
</evidence>
<feature type="binding site" evidence="16">
    <location>
        <position position="714"/>
    </location>
    <ligand>
        <name>L-glutamate</name>
        <dbReference type="ChEBI" id="CHEBI:29985"/>
    </ligand>
</feature>
<evidence type="ECO:0000256" key="1">
    <source>
        <dbReference type="ARBA" id="ARBA00004651"/>
    </source>
</evidence>
<dbReference type="SMART" id="SM00079">
    <property type="entry name" value="PBPe"/>
    <property type="match status" value="1"/>
</dbReference>
<dbReference type="InterPro" id="IPR001508">
    <property type="entry name" value="Iono_Glu_rcpt_met"/>
</dbReference>
<dbReference type="Gene3D" id="3.40.50.2300">
    <property type="match status" value="2"/>
</dbReference>
<feature type="signal peptide" evidence="21">
    <location>
        <begin position="1"/>
        <end position="15"/>
    </location>
</feature>
<name>A0A2J7QQF6_9NEOP</name>
<feature type="domain" description="Ionotropic glutamate receptor L-glutamate and glycine-binding" evidence="23">
    <location>
        <begin position="419"/>
        <end position="484"/>
    </location>
</feature>
<evidence type="ECO:0000256" key="6">
    <source>
        <dbReference type="ARBA" id="ARBA00022989"/>
    </source>
</evidence>
<evidence type="ECO:0000256" key="18">
    <source>
        <dbReference type="PIRSR" id="PIRSR601508-3"/>
    </source>
</evidence>
<feature type="site" description="Interaction with the cone snail toxin Con-ikot-ikot" evidence="17">
    <location>
        <position position="672"/>
    </location>
</feature>
<evidence type="ECO:0000256" key="3">
    <source>
        <dbReference type="ARBA" id="ARBA00022448"/>
    </source>
</evidence>
<keyword evidence="4" id="KW-1003">Cell membrane</keyword>
<dbReference type="FunFam" id="1.10.287.70:FF:000105">
    <property type="entry name" value="Eye-enriched kainate receptor, isoform A"/>
    <property type="match status" value="1"/>
</dbReference>
<dbReference type="GO" id="GO:0045211">
    <property type="term" value="C:postsynaptic membrane"/>
    <property type="evidence" value="ECO:0007669"/>
    <property type="project" value="UniProtKB-SubCell"/>
</dbReference>
<dbReference type="Gene3D" id="3.40.190.10">
    <property type="entry name" value="Periplasmic binding protein-like II"/>
    <property type="match status" value="1"/>
</dbReference>
<evidence type="ECO:0000256" key="11">
    <source>
        <dbReference type="ARBA" id="ARBA00023180"/>
    </source>
</evidence>
<evidence type="ECO:0000256" key="7">
    <source>
        <dbReference type="ARBA" id="ARBA00023018"/>
    </source>
</evidence>
<dbReference type="SMART" id="SM00918">
    <property type="entry name" value="Lig_chan-Glu_bd"/>
    <property type="match status" value="1"/>
</dbReference>
<proteinExistence type="inferred from homology"/>
<evidence type="ECO:0000256" key="8">
    <source>
        <dbReference type="ARBA" id="ARBA00023065"/>
    </source>
</evidence>
<evidence type="ECO:0000259" key="23">
    <source>
        <dbReference type="SMART" id="SM00918"/>
    </source>
</evidence>
<keyword evidence="3" id="KW-0813">Transport</keyword>
<keyword evidence="8" id="KW-0406">Ion transport</keyword>
<evidence type="ECO:0000259" key="22">
    <source>
        <dbReference type="SMART" id="SM00079"/>
    </source>
</evidence>
<evidence type="ECO:0000256" key="14">
    <source>
        <dbReference type="ARBA" id="ARBA00023303"/>
    </source>
</evidence>
<dbReference type="FunFam" id="3.40.50.2300:FF:000106">
    <property type="entry name" value="Glutamate receptor ionotropic, kainate"/>
    <property type="match status" value="1"/>
</dbReference>
<dbReference type="Pfam" id="PF00060">
    <property type="entry name" value="Lig_chan"/>
    <property type="match status" value="1"/>
</dbReference>
<keyword evidence="25" id="KW-1185">Reference proteome</keyword>
<dbReference type="InterPro" id="IPR001828">
    <property type="entry name" value="ANF_lig-bd_rcpt"/>
</dbReference>
<dbReference type="OrthoDB" id="5984008at2759"/>
<dbReference type="SUPFAM" id="SSF53850">
    <property type="entry name" value="Periplasmic binding protein-like II"/>
    <property type="match status" value="1"/>
</dbReference>
<feature type="region of interest" description="Disordered" evidence="19">
    <location>
        <begin position="860"/>
        <end position="881"/>
    </location>
</feature>
<dbReference type="FunFam" id="3.40.190.10:FF:000178">
    <property type="entry name" value="Glutamate receptor subunit"/>
    <property type="match status" value="1"/>
</dbReference>
<feature type="binding site" evidence="16">
    <location>
        <position position="495"/>
    </location>
    <ligand>
        <name>L-glutamate</name>
        <dbReference type="ChEBI" id="CHEBI:29985"/>
    </ligand>
</feature>
<keyword evidence="6 20" id="KW-1133">Transmembrane helix</keyword>
<evidence type="ECO:0000256" key="5">
    <source>
        <dbReference type="ARBA" id="ARBA00022692"/>
    </source>
</evidence>
<reference evidence="24 25" key="1">
    <citation type="submission" date="2017-12" db="EMBL/GenBank/DDBJ databases">
        <title>Hemimetabolous genomes reveal molecular basis of termite eusociality.</title>
        <authorList>
            <person name="Harrison M.C."/>
            <person name="Jongepier E."/>
            <person name="Robertson H.M."/>
            <person name="Arning N."/>
            <person name="Bitard-Feildel T."/>
            <person name="Chao H."/>
            <person name="Childers C.P."/>
            <person name="Dinh H."/>
            <person name="Doddapaneni H."/>
            <person name="Dugan S."/>
            <person name="Gowin J."/>
            <person name="Greiner C."/>
            <person name="Han Y."/>
            <person name="Hu H."/>
            <person name="Hughes D.S.T."/>
            <person name="Huylmans A.-K."/>
            <person name="Kemena C."/>
            <person name="Kremer L.P.M."/>
            <person name="Lee S.L."/>
            <person name="Lopez-Ezquerra A."/>
            <person name="Mallet L."/>
            <person name="Monroy-Kuhn J.M."/>
            <person name="Moser A."/>
            <person name="Murali S.C."/>
            <person name="Muzny D.M."/>
            <person name="Otani S."/>
            <person name="Piulachs M.-D."/>
            <person name="Poelchau M."/>
            <person name="Qu J."/>
            <person name="Schaub F."/>
            <person name="Wada-Katsumata A."/>
            <person name="Worley K.C."/>
            <person name="Xie Q."/>
            <person name="Ylla G."/>
            <person name="Poulsen M."/>
            <person name="Gibbs R.A."/>
            <person name="Schal C."/>
            <person name="Richards S."/>
            <person name="Belles X."/>
            <person name="Korb J."/>
            <person name="Bornberg-Bauer E."/>
        </authorList>
    </citation>
    <scope>NUCLEOTIDE SEQUENCE [LARGE SCALE GENOMIC DNA]</scope>
    <source>
        <tissue evidence="24">Whole body</tissue>
    </source>
</reference>
<dbReference type="InterPro" id="IPR015683">
    <property type="entry name" value="Ionotropic_Glu_rcpt"/>
</dbReference>
<keyword evidence="14" id="KW-0407">Ion channel</keyword>
<evidence type="ECO:0000256" key="13">
    <source>
        <dbReference type="ARBA" id="ARBA00023286"/>
    </source>
</evidence>
<dbReference type="InterPro" id="IPR001320">
    <property type="entry name" value="Iontro_rcpt_C"/>
</dbReference>
<evidence type="ECO:0000256" key="4">
    <source>
        <dbReference type="ARBA" id="ARBA00022475"/>
    </source>
</evidence>
<dbReference type="STRING" id="105785.A0A2J7QQF6"/>
<evidence type="ECO:0000256" key="16">
    <source>
        <dbReference type="PIRSR" id="PIRSR601508-1"/>
    </source>
</evidence>
<keyword evidence="21" id="KW-0732">Signal</keyword>
<dbReference type="Gene3D" id="1.10.287.70">
    <property type="match status" value="1"/>
</dbReference>
<comment type="similarity">
    <text evidence="2">Belongs to the glutamate-gated ion channel (TC 1.A.10.1) family.</text>
</comment>
<dbReference type="Pfam" id="PF01094">
    <property type="entry name" value="ANF_receptor"/>
    <property type="match status" value="1"/>
</dbReference>
<dbReference type="InterPro" id="IPR019594">
    <property type="entry name" value="Glu/Gly-bd"/>
</dbReference>
<feature type="binding site" evidence="16">
    <location>
        <position position="667"/>
    </location>
    <ligand>
        <name>L-glutamate</name>
        <dbReference type="ChEBI" id="CHEBI:29985"/>
    </ligand>
</feature>
<dbReference type="PANTHER" id="PTHR18966">
    <property type="entry name" value="IONOTROPIC GLUTAMATE RECEPTOR"/>
    <property type="match status" value="1"/>
</dbReference>
<feature type="transmembrane region" description="Helical" evidence="20">
    <location>
        <begin position="616"/>
        <end position="638"/>
    </location>
</feature>
<organism evidence="24 25">
    <name type="scientific">Cryptotermes secundus</name>
    <dbReference type="NCBI Taxonomy" id="105785"/>
    <lineage>
        <taxon>Eukaryota</taxon>
        <taxon>Metazoa</taxon>
        <taxon>Ecdysozoa</taxon>
        <taxon>Arthropoda</taxon>
        <taxon>Hexapoda</taxon>
        <taxon>Insecta</taxon>
        <taxon>Pterygota</taxon>
        <taxon>Neoptera</taxon>
        <taxon>Polyneoptera</taxon>
        <taxon>Dictyoptera</taxon>
        <taxon>Blattodea</taxon>
        <taxon>Blattoidea</taxon>
        <taxon>Termitoidae</taxon>
        <taxon>Kalotermitidae</taxon>
        <taxon>Cryptotermitinae</taxon>
        <taxon>Cryptotermes</taxon>
    </lineage>
</organism>
<keyword evidence="18" id="KW-1015">Disulfide bond</keyword>
<feature type="binding site" evidence="16">
    <location>
        <position position="666"/>
    </location>
    <ligand>
        <name>L-glutamate</name>
        <dbReference type="ChEBI" id="CHEBI:29985"/>
    </ligand>
</feature>
<comment type="subcellular location">
    <subcellularLocation>
        <location evidence="1">Cell membrane</location>
        <topology evidence="1">Multi-pass membrane protein</topology>
    </subcellularLocation>
    <subcellularLocation>
        <location evidence="15">Postsynaptic cell membrane</location>
    </subcellularLocation>
</comment>
<feature type="site" description="Interaction with the cone snail toxin Con-ikot-ikot" evidence="17">
    <location>
        <position position="760"/>
    </location>
</feature>
<dbReference type="Pfam" id="PF10613">
    <property type="entry name" value="Lig_chan-Glu_bd"/>
    <property type="match status" value="1"/>
</dbReference>